<evidence type="ECO:0000259" key="2">
    <source>
        <dbReference type="Pfam" id="PF07510"/>
    </source>
</evidence>
<organism evidence="3 4">
    <name type="scientific">Vibrio gigantis</name>
    <dbReference type="NCBI Taxonomy" id="296199"/>
    <lineage>
        <taxon>Bacteria</taxon>
        <taxon>Pseudomonadati</taxon>
        <taxon>Pseudomonadota</taxon>
        <taxon>Gammaproteobacteria</taxon>
        <taxon>Vibrionales</taxon>
        <taxon>Vibrionaceae</taxon>
        <taxon>Vibrio</taxon>
    </lineage>
</organism>
<feature type="domain" description="GmrSD restriction endonucleases C-terminal" evidence="2">
    <location>
        <begin position="433"/>
        <end position="585"/>
    </location>
</feature>
<dbReference type="Proteomes" id="UP000322521">
    <property type="component" value="Unassembled WGS sequence"/>
</dbReference>
<dbReference type="Pfam" id="PF03235">
    <property type="entry name" value="GmrSD_N"/>
    <property type="match status" value="1"/>
</dbReference>
<dbReference type="EMBL" id="VXJS01000009">
    <property type="protein sequence ID" value="KAA8672338.1"/>
    <property type="molecule type" value="Genomic_DNA"/>
</dbReference>
<dbReference type="Pfam" id="PF07510">
    <property type="entry name" value="GmrSD_C"/>
    <property type="match status" value="1"/>
</dbReference>
<dbReference type="AlphaFoldDB" id="A0A5M9NP50"/>
<dbReference type="InterPro" id="IPR011089">
    <property type="entry name" value="GmrSD_C"/>
</dbReference>
<evidence type="ECO:0000259" key="1">
    <source>
        <dbReference type="Pfam" id="PF03235"/>
    </source>
</evidence>
<dbReference type="OrthoDB" id="9798761at2"/>
<comment type="caution">
    <text evidence="3">The sequence shown here is derived from an EMBL/GenBank/DDBJ whole genome shotgun (WGS) entry which is preliminary data.</text>
</comment>
<sequence>MIKSVENYAVSALFSVDEKVIYAIPRYQREYTWGKWQWDTLFEDLLDNDPSYFLGSIICINQSTDALAVQSLELVDGQQRMTTLSLLKAAIYSCFKNLDVELEFEQQLELHNLKHKLILKSNADQTRIVPQVQNSNQQDYFWVLNQAGVLKEADYPSNAGNRRIVRAFRHFSSRIEEYLQESSDRVSALTSLIEKVNTATLVKIEVASHSDAYTLFESLNNRGVPLTAIDLIKNKLLAKLESDDEGQIDKHFNNWTKVLGYLGDDYGVQERFFRQYYNAFKPKLKDIVSVPVATKSNLMQVYEKLISHDAETFLAKMIKHSELYAQIICHNQVPEQPRLSYLLEDLERVQGVPSYLLLMLLFAKQEKLGLSFDHLENITKLLIAFFVRRNTTDRPATRDLTRIFMDLTGVIPTLQGDEIVDAVATSLSRVSADDETFKRDLSGNLYADNKSVCRYVLCALEQSRMTRETERNLWAVKGKQFVWTIEHIFPQGENVPQCWVDMIAQSDEALAKQYLETHAHKLGNLTISGYNSTLGNKSFIEKRDRQDKKGSPVGYNNGLYLNAELAKADSWSVDQIDSRTQDLVQQILQMYPLPISNKERL</sequence>
<reference evidence="3 4" key="1">
    <citation type="submission" date="2019-09" db="EMBL/GenBank/DDBJ databases">
        <title>Draft genome sequence of various Type strains from the CCUG.</title>
        <authorList>
            <person name="Pineiro-Iglesias B."/>
            <person name="Tunovic T."/>
            <person name="Unosson C."/>
            <person name="Inganas E."/>
            <person name="Ohlen M."/>
            <person name="Cardew S."/>
            <person name="Jensie-Markopoulos S."/>
            <person name="Salva-Serra F."/>
            <person name="Jaen-Luchoro D."/>
            <person name="Karlsson R."/>
            <person name="Svensson-Stadler L."/>
            <person name="Chun J."/>
            <person name="Moore E."/>
        </authorList>
    </citation>
    <scope>NUCLEOTIDE SEQUENCE [LARGE SCALE GENOMIC DNA]</scope>
    <source>
        <strain evidence="3 4">CCUG 56969T</strain>
    </source>
</reference>
<evidence type="ECO:0000313" key="4">
    <source>
        <dbReference type="Proteomes" id="UP000322521"/>
    </source>
</evidence>
<protein>
    <submittedName>
        <fullName evidence="3">DUF262 domain-containing protein</fullName>
    </submittedName>
</protein>
<evidence type="ECO:0000313" key="3">
    <source>
        <dbReference type="EMBL" id="KAA8672338.1"/>
    </source>
</evidence>
<dbReference type="PANTHER" id="PTHR35149">
    <property type="entry name" value="SLL5132 PROTEIN"/>
    <property type="match status" value="1"/>
</dbReference>
<proteinExistence type="predicted"/>
<feature type="domain" description="GmrSD restriction endonucleases N-terminal" evidence="1">
    <location>
        <begin position="13"/>
        <end position="237"/>
    </location>
</feature>
<name>A0A5M9NP50_9VIBR</name>
<dbReference type="PANTHER" id="PTHR35149:SF1">
    <property type="entry name" value="DUF5655 DOMAIN-CONTAINING PROTEIN"/>
    <property type="match status" value="1"/>
</dbReference>
<gene>
    <name evidence="3" type="ORF">F4W18_15370</name>
</gene>
<dbReference type="RefSeq" id="WP_086716258.1">
    <property type="nucleotide sequence ID" value="NZ_AP025492.1"/>
</dbReference>
<keyword evidence="4" id="KW-1185">Reference proteome</keyword>
<dbReference type="InterPro" id="IPR004919">
    <property type="entry name" value="GmrSD_N"/>
</dbReference>
<accession>A0A5M9NP50</accession>